<feature type="non-terminal residue" evidence="4">
    <location>
        <position position="1"/>
    </location>
</feature>
<dbReference type="Proteomes" id="UP001256646">
    <property type="component" value="Unassembled WGS sequence"/>
</dbReference>
<organism evidence="4 5">
    <name type="scientific">Clostridium aquiflavi</name>
    <dbReference type="NCBI Taxonomy" id="3073603"/>
    <lineage>
        <taxon>Bacteria</taxon>
        <taxon>Bacillati</taxon>
        <taxon>Bacillota</taxon>
        <taxon>Clostridia</taxon>
        <taxon>Eubacteriales</taxon>
        <taxon>Clostridiaceae</taxon>
        <taxon>Clostridium</taxon>
    </lineage>
</organism>
<evidence type="ECO:0000313" key="5">
    <source>
        <dbReference type="Proteomes" id="UP001256646"/>
    </source>
</evidence>
<reference evidence="4 5" key="1">
    <citation type="submission" date="2023-09" db="EMBL/GenBank/DDBJ databases">
        <authorList>
            <person name="Zhai L."/>
        </authorList>
    </citation>
    <scope>NUCLEOTIDE SEQUENCE [LARGE SCALE GENOMIC DNA]</scope>
    <source>
        <strain evidence="4 5">5 N-1</strain>
    </source>
</reference>
<feature type="domain" description="Teneurin-like YD-shell" evidence="3">
    <location>
        <begin position="84"/>
        <end position="220"/>
    </location>
</feature>
<evidence type="ECO:0000259" key="3">
    <source>
        <dbReference type="Pfam" id="PF25023"/>
    </source>
</evidence>
<feature type="non-terminal residue" evidence="4">
    <location>
        <position position="361"/>
    </location>
</feature>
<gene>
    <name evidence="4" type="ORF">RGC78_16170</name>
</gene>
<keyword evidence="5" id="KW-1185">Reference proteome</keyword>
<dbReference type="InterPro" id="IPR050708">
    <property type="entry name" value="T6SS_VgrG/RHS"/>
</dbReference>
<comment type="caution">
    <text evidence="4">The sequence shown here is derived from an EMBL/GenBank/DDBJ whole genome shotgun (WGS) entry which is preliminary data.</text>
</comment>
<dbReference type="EMBL" id="JAVJAN010000101">
    <property type="protein sequence ID" value="MDR5588991.1"/>
    <property type="molecule type" value="Genomic_DNA"/>
</dbReference>
<sequence length="361" mass="41765">TYDSQNRLTHFTNVSGNTARLFYDKNDRIIKQVFPKQYDSEKDNGVGTTYFYNLKGQVVEVKNALGETVTKNTYDPKGNLKTSVDGENNKVEYTYTLLGQIKDVVTPNSKKENKKAQSYSYDARGNITGITDGNGNETSYLLDDWGRIIQITTPEGGIEKYTYDYAGNITSTTDANGGTIEYFYNSLGQVCEIKDQEGNSEYFYYDEEGNLIKHIDRNENHVDRKYNIDRNIVSVEAYQMDEDAIALEARKAEEDEKKEEERISNISMNQAPRRRSFTERMKEKKERQKLEEQNHQITENNNSKYEANEYEKYKLNVISQRFKYNPDGTLNNAYTGNMMYNYTYNDEKLLESKSASGRTLI</sequence>
<feature type="region of interest" description="Disordered" evidence="2">
    <location>
        <begin position="270"/>
        <end position="305"/>
    </location>
</feature>
<accession>A0ABU1EKS5</accession>
<dbReference type="NCBIfam" id="TIGR01643">
    <property type="entry name" value="YD_repeat_2x"/>
    <property type="match status" value="5"/>
</dbReference>
<dbReference type="Gene3D" id="2.180.10.10">
    <property type="entry name" value="RHS repeat-associated core"/>
    <property type="match status" value="2"/>
</dbReference>
<evidence type="ECO:0000256" key="2">
    <source>
        <dbReference type="SAM" id="MobiDB-lite"/>
    </source>
</evidence>
<protein>
    <submittedName>
        <fullName evidence="4">Sugar-binding protein</fullName>
    </submittedName>
</protein>
<evidence type="ECO:0000313" key="4">
    <source>
        <dbReference type="EMBL" id="MDR5588991.1"/>
    </source>
</evidence>
<proteinExistence type="predicted"/>
<dbReference type="Pfam" id="PF25023">
    <property type="entry name" value="TEN_YD-shell"/>
    <property type="match status" value="1"/>
</dbReference>
<feature type="compositionally biased region" description="Basic and acidic residues" evidence="2">
    <location>
        <begin position="276"/>
        <end position="294"/>
    </location>
</feature>
<evidence type="ECO:0000256" key="1">
    <source>
        <dbReference type="ARBA" id="ARBA00022737"/>
    </source>
</evidence>
<dbReference type="InterPro" id="IPR006530">
    <property type="entry name" value="YD"/>
</dbReference>
<feature type="compositionally biased region" description="Polar residues" evidence="2">
    <location>
        <begin position="295"/>
        <end position="305"/>
    </location>
</feature>
<dbReference type="PANTHER" id="PTHR32305:SF15">
    <property type="entry name" value="PROTEIN RHSA-RELATED"/>
    <property type="match status" value="1"/>
</dbReference>
<keyword evidence="1" id="KW-0677">Repeat</keyword>
<dbReference type="PANTHER" id="PTHR32305">
    <property type="match status" value="1"/>
</dbReference>
<name>A0ABU1EKS5_9CLOT</name>
<dbReference type="InterPro" id="IPR056823">
    <property type="entry name" value="TEN-like_YD-shell"/>
</dbReference>